<accession>A0A225AFA7</accession>
<dbReference type="InterPro" id="IPR029063">
    <property type="entry name" value="SAM-dependent_MTases_sf"/>
</dbReference>
<dbReference type="STRING" id="1441469.A0A225AFA7"/>
<dbReference type="GeneID" id="31006776"/>
<dbReference type="Gene3D" id="3.40.50.150">
    <property type="entry name" value="Vaccinia Virus protein VP39"/>
    <property type="match status" value="1"/>
</dbReference>
<dbReference type="EMBL" id="LFMY01000011">
    <property type="protein sequence ID" value="OKL57793.1"/>
    <property type="molecule type" value="Genomic_DNA"/>
</dbReference>
<gene>
    <name evidence="2" type="ORF">UA08_07020</name>
</gene>
<feature type="region of interest" description="Disordered" evidence="1">
    <location>
        <begin position="380"/>
        <end position="399"/>
    </location>
</feature>
<comment type="caution">
    <text evidence="2">The sequence shown here is derived from an EMBL/GenBank/DDBJ whole genome shotgun (WGS) entry which is preliminary data.</text>
</comment>
<dbReference type="RefSeq" id="XP_020117914.1">
    <property type="nucleotide sequence ID" value="XM_020261915.1"/>
</dbReference>
<dbReference type="SUPFAM" id="SSF53335">
    <property type="entry name" value="S-adenosyl-L-methionine-dependent methyltransferases"/>
    <property type="match status" value="1"/>
</dbReference>
<sequence>MKTKSNNLYGLDHAILNVTVPPESMWMNMGYWKNTTLFQGACQALLDQVLIMAGLLGQHESSAVTPTSLSSFIKIIDVGFGCGDQSLYLTRKLHRTMKPSENTVALSSIDPSNDGDGAPSLTSDHKIHPLFDSYVGINITPSQVEIAQRRLLASGDESTLPSPSTQKVEVFLADAGNPASWDTKLKEAVYSEFTQNTEQNTQPAMEMQTWLLALDTLYHFKPSRMPLFECAYKDMQASIMAFDLLMSDNASLWDRFRLRLMCLFTGIPYSNFMTKKEYKAMLTLAGYEHSMIEMQDISEHVFSGIANYIRTKEAELGVYGMTLGKFKAAGNAFGWWATTGVVKGLEYVQEPSEENSFSAISHGTSTPRLVATLIADTTHPSKSTIPSQHQAPTSQTLPFPLRHNGSVFGNVDSL</sequence>
<feature type="compositionally biased region" description="Polar residues" evidence="1">
    <location>
        <begin position="380"/>
        <end position="397"/>
    </location>
</feature>
<protein>
    <recommendedName>
        <fullName evidence="4">S-adenosyl-L-methionine-dependent methyltransferase</fullName>
    </recommendedName>
</protein>
<dbReference type="Proteomes" id="UP000214365">
    <property type="component" value="Unassembled WGS sequence"/>
</dbReference>
<evidence type="ECO:0000313" key="3">
    <source>
        <dbReference type="Proteomes" id="UP000214365"/>
    </source>
</evidence>
<evidence type="ECO:0008006" key="4">
    <source>
        <dbReference type="Google" id="ProtNLM"/>
    </source>
</evidence>
<name>A0A225AFA7_TALAT</name>
<dbReference type="OrthoDB" id="61390at2759"/>
<reference evidence="2 3" key="1">
    <citation type="submission" date="2015-06" db="EMBL/GenBank/DDBJ databases">
        <title>Talaromyces atroroseus IBT 11181 draft genome.</title>
        <authorList>
            <person name="Rasmussen K.B."/>
            <person name="Rasmussen S."/>
            <person name="Petersen B."/>
            <person name="Sicheritz-Ponten T."/>
            <person name="Mortensen U.H."/>
            <person name="Thrane U."/>
        </authorList>
    </citation>
    <scope>NUCLEOTIDE SEQUENCE [LARGE SCALE GENOMIC DNA]</scope>
    <source>
        <strain evidence="2 3">IBT 11181</strain>
    </source>
</reference>
<keyword evidence="3" id="KW-1185">Reference proteome</keyword>
<organism evidence="2 3">
    <name type="scientific">Talaromyces atroroseus</name>
    <dbReference type="NCBI Taxonomy" id="1441469"/>
    <lineage>
        <taxon>Eukaryota</taxon>
        <taxon>Fungi</taxon>
        <taxon>Dikarya</taxon>
        <taxon>Ascomycota</taxon>
        <taxon>Pezizomycotina</taxon>
        <taxon>Eurotiomycetes</taxon>
        <taxon>Eurotiomycetidae</taxon>
        <taxon>Eurotiales</taxon>
        <taxon>Trichocomaceae</taxon>
        <taxon>Talaromyces</taxon>
        <taxon>Talaromyces sect. Trachyspermi</taxon>
    </lineage>
</organism>
<evidence type="ECO:0000313" key="2">
    <source>
        <dbReference type="EMBL" id="OKL57793.1"/>
    </source>
</evidence>
<dbReference type="AlphaFoldDB" id="A0A225AFA7"/>
<evidence type="ECO:0000256" key="1">
    <source>
        <dbReference type="SAM" id="MobiDB-lite"/>
    </source>
</evidence>
<proteinExistence type="predicted"/>